<evidence type="ECO:0000313" key="8">
    <source>
        <dbReference type="EMBL" id="CAI5454956.1"/>
    </source>
</evidence>
<protein>
    <recommendedName>
        <fullName evidence="7">Peptidase S54 rhomboid domain-containing protein</fullName>
    </recommendedName>
</protein>
<dbReference type="InterPro" id="IPR051739">
    <property type="entry name" value="Rhomboid_IM_Serine_Proteases"/>
</dbReference>
<dbReference type="InterPro" id="IPR035952">
    <property type="entry name" value="Rhomboid-like_sf"/>
</dbReference>
<dbReference type="Gene3D" id="1.20.1540.10">
    <property type="entry name" value="Rhomboid-like"/>
    <property type="match status" value="1"/>
</dbReference>
<dbReference type="SUPFAM" id="SSF144091">
    <property type="entry name" value="Rhomboid-like"/>
    <property type="match status" value="1"/>
</dbReference>
<feature type="transmembrane region" description="Helical" evidence="6">
    <location>
        <begin position="193"/>
        <end position="213"/>
    </location>
</feature>
<evidence type="ECO:0000256" key="4">
    <source>
        <dbReference type="ARBA" id="ARBA00022989"/>
    </source>
</evidence>
<feature type="transmembrane region" description="Helical" evidence="6">
    <location>
        <begin position="225"/>
        <end position="243"/>
    </location>
</feature>
<evidence type="ECO:0000256" key="5">
    <source>
        <dbReference type="ARBA" id="ARBA00023136"/>
    </source>
</evidence>
<dbReference type="PANTHER" id="PTHR45840">
    <property type="entry name" value="RHOMBOID-RELATED PROTEIN"/>
    <property type="match status" value="1"/>
</dbReference>
<keyword evidence="3 6" id="KW-0812">Transmembrane</keyword>
<feature type="transmembrane region" description="Helical" evidence="6">
    <location>
        <begin position="136"/>
        <end position="156"/>
    </location>
</feature>
<keyword evidence="5 6" id="KW-0472">Membrane</keyword>
<dbReference type="AlphaFoldDB" id="A0A9P1IYZ3"/>
<feature type="transmembrane region" description="Helical" evidence="6">
    <location>
        <begin position="162"/>
        <end position="181"/>
    </location>
</feature>
<dbReference type="OrthoDB" id="418595at2759"/>
<dbReference type="Proteomes" id="UP001152747">
    <property type="component" value="Unassembled WGS sequence"/>
</dbReference>
<accession>A0A9P1IYZ3</accession>
<keyword evidence="4 6" id="KW-1133">Transmembrane helix</keyword>
<organism evidence="8 9">
    <name type="scientific">Caenorhabditis angaria</name>
    <dbReference type="NCBI Taxonomy" id="860376"/>
    <lineage>
        <taxon>Eukaryota</taxon>
        <taxon>Metazoa</taxon>
        <taxon>Ecdysozoa</taxon>
        <taxon>Nematoda</taxon>
        <taxon>Chromadorea</taxon>
        <taxon>Rhabditida</taxon>
        <taxon>Rhabditina</taxon>
        <taxon>Rhabditomorpha</taxon>
        <taxon>Rhabditoidea</taxon>
        <taxon>Rhabditidae</taxon>
        <taxon>Peloderinae</taxon>
        <taxon>Caenorhabditis</taxon>
    </lineage>
</organism>
<gene>
    <name evidence="8" type="ORF">CAMP_LOCUS17593</name>
</gene>
<feature type="transmembrane region" description="Helical" evidence="6">
    <location>
        <begin position="53"/>
        <end position="75"/>
    </location>
</feature>
<name>A0A9P1IYZ3_9PELO</name>
<dbReference type="EMBL" id="CANHGI010000006">
    <property type="protein sequence ID" value="CAI5454956.1"/>
    <property type="molecule type" value="Genomic_DNA"/>
</dbReference>
<proteinExistence type="inferred from homology"/>
<evidence type="ECO:0000256" key="3">
    <source>
        <dbReference type="ARBA" id="ARBA00022692"/>
    </source>
</evidence>
<evidence type="ECO:0000256" key="2">
    <source>
        <dbReference type="ARBA" id="ARBA00009045"/>
    </source>
</evidence>
<feature type="domain" description="Peptidase S54 rhomboid" evidence="7">
    <location>
        <begin position="105"/>
        <end position="209"/>
    </location>
</feature>
<evidence type="ECO:0000256" key="1">
    <source>
        <dbReference type="ARBA" id="ARBA00004141"/>
    </source>
</evidence>
<dbReference type="PANTHER" id="PTHR45840:SF2">
    <property type="entry name" value="PROTEIN RHOMBOID-RELATED"/>
    <property type="match status" value="1"/>
</dbReference>
<comment type="caution">
    <text evidence="8">The sequence shown here is derived from an EMBL/GenBank/DDBJ whole genome shotgun (WGS) entry which is preliminary data.</text>
</comment>
<sequence>MSDENSENLIEEIESDVPQYYNKTLRLMKISAGLVTSENQVKESYRFLNSNPIWISFPFFICIIAISQVFIFIILSIKSGTMNNICIVNSQVYFDSYPSLFLPFTLLHDDFFHLMKTLIILTVFGMPQEIVFGGKVIGSLFIVGLITTTVFMQAFFPKLALCGASGGIYTIIFFQLVNWILNRNEMPYAKFQIRFIGVIMLYDVAKLFIYIFASGNFVDHMLKYIIDRGNTFIIATLFGYIFVHHNNEKKRRQMAFIYAFSYFLLFGLAASFLAVHIKESEVQHFN</sequence>
<comment type="similarity">
    <text evidence="2">Belongs to the peptidase S54 family.</text>
</comment>
<dbReference type="Pfam" id="PF01694">
    <property type="entry name" value="Rhomboid"/>
    <property type="match status" value="1"/>
</dbReference>
<evidence type="ECO:0000259" key="7">
    <source>
        <dbReference type="Pfam" id="PF01694"/>
    </source>
</evidence>
<keyword evidence="9" id="KW-1185">Reference proteome</keyword>
<comment type="subcellular location">
    <subcellularLocation>
        <location evidence="1">Membrane</location>
        <topology evidence="1">Multi-pass membrane protein</topology>
    </subcellularLocation>
</comment>
<dbReference type="GO" id="GO:0016020">
    <property type="term" value="C:membrane"/>
    <property type="evidence" value="ECO:0007669"/>
    <property type="project" value="UniProtKB-SubCell"/>
</dbReference>
<evidence type="ECO:0000313" key="9">
    <source>
        <dbReference type="Proteomes" id="UP001152747"/>
    </source>
</evidence>
<reference evidence="8" key="1">
    <citation type="submission" date="2022-11" db="EMBL/GenBank/DDBJ databases">
        <authorList>
            <person name="Kikuchi T."/>
        </authorList>
    </citation>
    <scope>NUCLEOTIDE SEQUENCE</scope>
    <source>
        <strain evidence="8">PS1010</strain>
    </source>
</reference>
<dbReference type="InterPro" id="IPR022764">
    <property type="entry name" value="Peptidase_S54_rhomboid_dom"/>
</dbReference>
<feature type="transmembrane region" description="Helical" evidence="6">
    <location>
        <begin position="255"/>
        <end position="277"/>
    </location>
</feature>
<dbReference type="GO" id="GO:0004252">
    <property type="term" value="F:serine-type endopeptidase activity"/>
    <property type="evidence" value="ECO:0007669"/>
    <property type="project" value="InterPro"/>
</dbReference>
<evidence type="ECO:0000256" key="6">
    <source>
        <dbReference type="SAM" id="Phobius"/>
    </source>
</evidence>